<dbReference type="GO" id="GO:0060261">
    <property type="term" value="P:positive regulation of transcription initiation by RNA polymerase II"/>
    <property type="evidence" value="ECO:0007669"/>
    <property type="project" value="InterPro"/>
</dbReference>
<evidence type="ECO:0000256" key="4">
    <source>
        <dbReference type="ARBA" id="ARBA00023125"/>
    </source>
</evidence>
<evidence type="ECO:0000256" key="6">
    <source>
        <dbReference type="ARBA" id="ARBA00023242"/>
    </source>
</evidence>
<dbReference type="EMBL" id="MU863627">
    <property type="protein sequence ID" value="KAK4104205.1"/>
    <property type="molecule type" value="Genomic_DNA"/>
</dbReference>
<dbReference type="SUPFAM" id="SSF54447">
    <property type="entry name" value="ssDNA-binding transcriptional regulator domain"/>
    <property type="match status" value="1"/>
</dbReference>
<evidence type="ECO:0000256" key="3">
    <source>
        <dbReference type="ARBA" id="ARBA00023015"/>
    </source>
</evidence>
<dbReference type="GO" id="GO:0005634">
    <property type="term" value="C:nucleus"/>
    <property type="evidence" value="ECO:0007669"/>
    <property type="project" value="UniProtKB-SubCell"/>
</dbReference>
<evidence type="ECO:0000256" key="1">
    <source>
        <dbReference type="ARBA" id="ARBA00004123"/>
    </source>
</evidence>
<reference evidence="9" key="2">
    <citation type="submission" date="2023-05" db="EMBL/GenBank/DDBJ databases">
        <authorList>
            <consortium name="Lawrence Berkeley National Laboratory"/>
            <person name="Steindorff A."/>
            <person name="Hensen N."/>
            <person name="Bonometti L."/>
            <person name="Westerberg I."/>
            <person name="Brannstrom I.O."/>
            <person name="Guillou S."/>
            <person name="Cros-Aarteil S."/>
            <person name="Calhoun S."/>
            <person name="Haridas S."/>
            <person name="Kuo A."/>
            <person name="Mondo S."/>
            <person name="Pangilinan J."/>
            <person name="Riley R."/>
            <person name="Labutti K."/>
            <person name="Andreopoulos B."/>
            <person name="Lipzen A."/>
            <person name="Chen C."/>
            <person name="Yanf M."/>
            <person name="Daum C."/>
            <person name="Ng V."/>
            <person name="Clum A."/>
            <person name="Ohm R."/>
            <person name="Martin F."/>
            <person name="Silar P."/>
            <person name="Natvig D."/>
            <person name="Lalanne C."/>
            <person name="Gautier V."/>
            <person name="Ament-Velasquez S.L."/>
            <person name="Kruys A."/>
            <person name="Hutchinson M.I."/>
            <person name="Powell A.J."/>
            <person name="Barry K."/>
            <person name="Miller A.N."/>
            <person name="Grigoriev I.V."/>
            <person name="Debuchy R."/>
            <person name="Gladieux P."/>
            <person name="Thoren M.H."/>
            <person name="Johannesson H."/>
        </authorList>
    </citation>
    <scope>NUCLEOTIDE SEQUENCE</scope>
    <source>
        <strain evidence="9">CBS 757.83</strain>
    </source>
</reference>
<feature type="compositionally biased region" description="Acidic residues" evidence="7">
    <location>
        <begin position="143"/>
        <end position="155"/>
    </location>
</feature>
<reference evidence="9" key="1">
    <citation type="journal article" date="2023" name="Mol. Phylogenet. Evol.">
        <title>Genome-scale phylogeny and comparative genomics of the fungal order Sordariales.</title>
        <authorList>
            <person name="Hensen N."/>
            <person name="Bonometti L."/>
            <person name="Westerberg I."/>
            <person name="Brannstrom I.O."/>
            <person name="Guillou S."/>
            <person name="Cros-Aarteil S."/>
            <person name="Calhoun S."/>
            <person name="Haridas S."/>
            <person name="Kuo A."/>
            <person name="Mondo S."/>
            <person name="Pangilinan J."/>
            <person name="Riley R."/>
            <person name="LaButti K."/>
            <person name="Andreopoulos B."/>
            <person name="Lipzen A."/>
            <person name="Chen C."/>
            <person name="Yan M."/>
            <person name="Daum C."/>
            <person name="Ng V."/>
            <person name="Clum A."/>
            <person name="Steindorff A."/>
            <person name="Ohm R.A."/>
            <person name="Martin F."/>
            <person name="Silar P."/>
            <person name="Natvig D.O."/>
            <person name="Lalanne C."/>
            <person name="Gautier V."/>
            <person name="Ament-Velasquez S.L."/>
            <person name="Kruys A."/>
            <person name="Hutchinson M.I."/>
            <person name="Powell A.J."/>
            <person name="Barry K."/>
            <person name="Miller A.N."/>
            <person name="Grigoriev I.V."/>
            <person name="Debuchy R."/>
            <person name="Gladieux P."/>
            <person name="Hiltunen Thoren M."/>
            <person name="Johannesson H."/>
        </authorList>
    </citation>
    <scope>NUCLEOTIDE SEQUENCE</scope>
    <source>
        <strain evidence="9">CBS 757.83</strain>
    </source>
</reference>
<feature type="compositionally biased region" description="Basic and acidic residues" evidence="7">
    <location>
        <begin position="29"/>
        <end position="40"/>
    </location>
</feature>
<evidence type="ECO:0000259" key="8">
    <source>
        <dbReference type="Pfam" id="PF02229"/>
    </source>
</evidence>
<dbReference type="PANTHER" id="PTHR13215">
    <property type="entry name" value="RNA POLYMERASE II TRANSCRIPTIONAL COACTIVATOR"/>
    <property type="match status" value="1"/>
</dbReference>
<comment type="caution">
    <text evidence="9">The sequence shown here is derived from an EMBL/GenBank/DDBJ whole genome shotgun (WGS) entry which is preliminary data.</text>
</comment>
<feature type="region of interest" description="Disordered" evidence="7">
    <location>
        <begin position="124"/>
        <end position="155"/>
    </location>
</feature>
<dbReference type="GO" id="GO:0003677">
    <property type="term" value="F:DNA binding"/>
    <property type="evidence" value="ECO:0007669"/>
    <property type="project" value="UniProtKB-KW"/>
</dbReference>
<gene>
    <name evidence="9" type="ORF">N658DRAFT_565090</name>
</gene>
<dbReference type="InterPro" id="IPR045125">
    <property type="entry name" value="Sub1/Tcp4-like"/>
</dbReference>
<feature type="region of interest" description="Disordered" evidence="7">
    <location>
        <begin position="1"/>
        <end position="44"/>
    </location>
</feature>
<evidence type="ECO:0000256" key="2">
    <source>
        <dbReference type="ARBA" id="ARBA00009001"/>
    </source>
</evidence>
<comment type="similarity">
    <text evidence="2">Belongs to the transcriptional coactivator PC4 family.</text>
</comment>
<organism evidence="9 10">
    <name type="scientific">Parathielavia hyrcaniae</name>
    <dbReference type="NCBI Taxonomy" id="113614"/>
    <lineage>
        <taxon>Eukaryota</taxon>
        <taxon>Fungi</taxon>
        <taxon>Dikarya</taxon>
        <taxon>Ascomycota</taxon>
        <taxon>Pezizomycotina</taxon>
        <taxon>Sordariomycetes</taxon>
        <taxon>Sordariomycetidae</taxon>
        <taxon>Sordariales</taxon>
        <taxon>Chaetomiaceae</taxon>
        <taxon>Parathielavia</taxon>
    </lineage>
</organism>
<dbReference type="Pfam" id="PF02229">
    <property type="entry name" value="PC4"/>
    <property type="match status" value="1"/>
</dbReference>
<dbReference type="GO" id="GO:0003713">
    <property type="term" value="F:transcription coactivator activity"/>
    <property type="evidence" value="ECO:0007669"/>
    <property type="project" value="InterPro"/>
</dbReference>
<name>A0AAN6Q602_9PEZI</name>
<keyword evidence="3" id="KW-0805">Transcription regulation</keyword>
<comment type="subcellular location">
    <subcellularLocation>
        <location evidence="1">Nucleus</location>
    </subcellularLocation>
</comment>
<accession>A0AAN6Q602</accession>
<dbReference type="Proteomes" id="UP001305647">
    <property type="component" value="Unassembled WGS sequence"/>
</dbReference>
<dbReference type="InterPro" id="IPR003173">
    <property type="entry name" value="PC4_C"/>
</dbReference>
<keyword evidence="10" id="KW-1185">Reference proteome</keyword>
<keyword evidence="5" id="KW-0804">Transcription</keyword>
<sequence>MPYNKKRHIDPESDGEQQVVKKSKSGKAAKKDLAQGKDAEGNPYWEIGNNRRIGSSQFKGATLVNIREYYTAPDGELKPGKKGISLSLDQYKALLKVIPQLNDELRSQGHDVGGLAVAGTSGALVKAEKPRAKKSTKANIDVTSEEEEEDEDDED</sequence>
<keyword evidence="6" id="KW-0539">Nucleus</keyword>
<dbReference type="Gene3D" id="2.30.31.10">
    <property type="entry name" value="Transcriptional Coactivator Pc4, Chain A"/>
    <property type="match status" value="1"/>
</dbReference>
<keyword evidence="4" id="KW-0238">DNA-binding</keyword>
<dbReference type="InterPro" id="IPR009044">
    <property type="entry name" value="ssDNA-bd_transcriptional_reg"/>
</dbReference>
<evidence type="ECO:0000313" key="9">
    <source>
        <dbReference type="EMBL" id="KAK4104205.1"/>
    </source>
</evidence>
<evidence type="ECO:0000256" key="5">
    <source>
        <dbReference type="ARBA" id="ARBA00023163"/>
    </source>
</evidence>
<proteinExistence type="inferred from homology"/>
<feature type="domain" description="Transcriptional coactivator p15 (PC4) C-terminal" evidence="8">
    <location>
        <begin position="45"/>
        <end position="96"/>
    </location>
</feature>
<evidence type="ECO:0000256" key="7">
    <source>
        <dbReference type="SAM" id="MobiDB-lite"/>
    </source>
</evidence>
<protein>
    <submittedName>
        <fullName evidence="9">PC4-domain-containing protein</fullName>
    </submittedName>
</protein>
<evidence type="ECO:0000313" key="10">
    <source>
        <dbReference type="Proteomes" id="UP001305647"/>
    </source>
</evidence>
<dbReference type="AlphaFoldDB" id="A0AAN6Q602"/>